<keyword evidence="4" id="KW-0548">Nucleotidyltransferase</keyword>
<accession>A0A8S5L4Q2</accession>
<dbReference type="GO" id="GO:0046872">
    <property type="term" value="F:metal ion binding"/>
    <property type="evidence" value="ECO:0007669"/>
    <property type="project" value="UniProtKB-KW"/>
</dbReference>
<feature type="domain" description="RdRp catalytic" evidence="10">
    <location>
        <begin position="260"/>
        <end position="392"/>
    </location>
</feature>
<dbReference type="GeneID" id="80397979"/>
<dbReference type="Proteomes" id="UP000677770">
    <property type="component" value="Segment"/>
</dbReference>
<feature type="binding site" evidence="9">
    <location>
        <position position="360"/>
    </location>
    <ligand>
        <name>Mg(2+)</name>
        <dbReference type="ChEBI" id="CHEBI:18420"/>
        <label>2</label>
    </ligand>
</feature>
<sequence length="576" mass="64449">MSHSVTSTRTILAKIYLGIDGALANDCATWIQSGQHDQKILEIEPPDPNGYDDWRAFFRDYATASLCSKFEKLELGVNRSKVAIDKFLLCEEHCRLINKKFRHPEVDPEMDPTTLAIFHRARRRIGRVLGRFDWDEAVPLMAFGPGASVGLPRKRSHVVDKFGFQKPTVTGECATLAELLIGSSPQWSSTVPVTSGRTEDCFSIVRGSRVTTVPKNAKTDRVIAIEPLMNMYVQKGIGALIRRRLRTVGVNLDDQTRNQLLARKGSADGSLATIDLSSASDSVSLGLVEWLVPPDWVLAMKICRSIRSVLPSGEEVLLQKFSSMGNGFTFELESLVFWALCSACLQFYGESVSDLGVYGDDLIVPTLLSGRVIDVLSEAGFTTNKEKTFVIGPFRESCGKHFFRGHDVTPLYVRKDISGEEMLLWAANGIRRLAHRMVGYDYGCCSGLHPAYKHVVRALPDDLRKLSIPEGFGDGGLVRDFDESHPRRHRCYDAYVTRHLTRVYSSFVPSGQAVLTTALFFLERRVSQLRDRFGFVVGGEVPLRKPTQRYRLRVVKLVVPQWCGLGPWVDGFSRRP</sequence>
<keyword evidence="9" id="KW-0479">Metal-binding</keyword>
<evidence type="ECO:0000259" key="10">
    <source>
        <dbReference type="PROSITE" id="PS50522"/>
    </source>
</evidence>
<dbReference type="InterPro" id="IPR005093">
    <property type="entry name" value="RNArep_beta"/>
</dbReference>
<evidence type="ECO:0000256" key="2">
    <source>
        <dbReference type="ARBA" id="ARBA00022484"/>
    </source>
</evidence>
<evidence type="ECO:0000256" key="9">
    <source>
        <dbReference type="PIRSR" id="PIRSR605093-1"/>
    </source>
</evidence>
<proteinExistence type="predicted"/>
<keyword evidence="3" id="KW-0808">Transferase</keyword>
<evidence type="ECO:0000256" key="8">
    <source>
        <dbReference type="ARBA" id="ARBA00048744"/>
    </source>
</evidence>
<comment type="cofactor">
    <cofactor evidence="9">
        <name>Mg(2+)</name>
        <dbReference type="ChEBI" id="CHEBI:18420"/>
    </cofactor>
    <text evidence="9">Binds 2 Mg(2+) per subunit.</text>
</comment>
<gene>
    <name evidence="11" type="primary">SRR5467091_8_3</name>
</gene>
<dbReference type="KEGG" id="vg:80397979"/>
<dbReference type="GO" id="GO:0000166">
    <property type="term" value="F:nucleotide binding"/>
    <property type="evidence" value="ECO:0007669"/>
    <property type="project" value="UniProtKB-KW"/>
</dbReference>
<comment type="catalytic activity">
    <reaction evidence="8">
        <text>RNA(n) + a ribonucleoside 5'-triphosphate = RNA(n+1) + diphosphate</text>
        <dbReference type="Rhea" id="RHEA:21248"/>
        <dbReference type="Rhea" id="RHEA-COMP:14527"/>
        <dbReference type="Rhea" id="RHEA-COMP:17342"/>
        <dbReference type="ChEBI" id="CHEBI:33019"/>
        <dbReference type="ChEBI" id="CHEBI:61557"/>
        <dbReference type="ChEBI" id="CHEBI:140395"/>
        <dbReference type="EC" id="2.7.7.48"/>
    </reaction>
</comment>
<reference evidence="11" key="1">
    <citation type="submission" date="2020-09" db="EMBL/GenBank/DDBJ databases">
        <title>Leviviricetes taxonomy.</title>
        <authorList>
            <person name="Stockdale S.R."/>
            <person name="Callanan J."/>
            <person name="Adriaenssens E.M."/>
            <person name="Kuhn J.H."/>
            <person name="Rumnieks J."/>
            <person name="Shkoporov A."/>
            <person name="Draper L.A."/>
            <person name="Ross P."/>
            <person name="Hill C."/>
        </authorList>
    </citation>
    <scope>NUCLEOTIDE SEQUENCE</scope>
</reference>
<dbReference type="GO" id="GO:0003968">
    <property type="term" value="F:RNA-directed RNA polymerase activity"/>
    <property type="evidence" value="ECO:0007669"/>
    <property type="project" value="UniProtKB-KW"/>
</dbReference>
<keyword evidence="12" id="KW-1185">Reference proteome</keyword>
<evidence type="ECO:0000256" key="1">
    <source>
        <dbReference type="ARBA" id="ARBA00012494"/>
    </source>
</evidence>
<keyword evidence="9" id="KW-0460">Magnesium</keyword>
<evidence type="ECO:0000313" key="12">
    <source>
        <dbReference type="Proteomes" id="UP000677770"/>
    </source>
</evidence>
<evidence type="ECO:0000256" key="5">
    <source>
        <dbReference type="ARBA" id="ARBA00022741"/>
    </source>
</evidence>
<dbReference type="Pfam" id="PF03431">
    <property type="entry name" value="RNA_replicase_B"/>
    <property type="match status" value="1"/>
</dbReference>
<dbReference type="EMBL" id="BK014127">
    <property type="protein sequence ID" value="DAD52515.1"/>
    <property type="molecule type" value="Genomic_RNA"/>
</dbReference>
<feature type="binding site" evidence="9">
    <location>
        <position position="275"/>
    </location>
    <ligand>
        <name>Mg(2+)</name>
        <dbReference type="ChEBI" id="CHEBI:18420"/>
        <label>2</label>
    </ligand>
</feature>
<keyword evidence="6" id="KW-0693">Viral RNA replication</keyword>
<dbReference type="SUPFAM" id="SSF56672">
    <property type="entry name" value="DNA/RNA polymerases"/>
    <property type="match status" value="1"/>
</dbReference>
<organism evidence="11 12">
    <name type="scientific">ssRNA phage SRR5467091_8</name>
    <dbReference type="NCBI Taxonomy" id="2786473"/>
    <lineage>
        <taxon>Viruses</taxon>
        <taxon>Riboviria</taxon>
        <taxon>Orthornavirae</taxon>
        <taxon>Lenarviricota</taxon>
        <taxon>Leviviricetes</taxon>
        <taxon>Norzivirales</taxon>
        <taxon>Fiersviridae</taxon>
        <taxon>Ashucavirus</taxon>
        <taxon>Ashucavirus caenicola</taxon>
    </lineage>
</organism>
<dbReference type="RefSeq" id="YP_010769070.1">
    <property type="nucleotide sequence ID" value="NC_073868.1"/>
</dbReference>
<evidence type="ECO:0000313" key="11">
    <source>
        <dbReference type="EMBL" id="DAD52515.1"/>
    </source>
</evidence>
<evidence type="ECO:0000256" key="7">
    <source>
        <dbReference type="ARBA" id="ARBA00030248"/>
    </source>
</evidence>
<dbReference type="GO" id="GO:0039694">
    <property type="term" value="P:viral RNA genome replication"/>
    <property type="evidence" value="ECO:0007669"/>
    <property type="project" value="InterPro"/>
</dbReference>
<dbReference type="InterPro" id="IPR043502">
    <property type="entry name" value="DNA/RNA_pol_sf"/>
</dbReference>
<name>A0A8S5L4Q2_9VIRU</name>
<evidence type="ECO:0000256" key="3">
    <source>
        <dbReference type="ARBA" id="ARBA00022679"/>
    </source>
</evidence>
<dbReference type="PROSITE" id="PS50522">
    <property type="entry name" value="RDRP_PHAGE"/>
    <property type="match status" value="1"/>
</dbReference>
<feature type="binding site" evidence="9">
    <location>
        <position position="361"/>
    </location>
    <ligand>
        <name>Mg(2+)</name>
        <dbReference type="ChEBI" id="CHEBI:18420"/>
        <label>2</label>
    </ligand>
</feature>
<evidence type="ECO:0000256" key="4">
    <source>
        <dbReference type="ARBA" id="ARBA00022695"/>
    </source>
</evidence>
<keyword evidence="5" id="KW-0547">Nucleotide-binding</keyword>
<protein>
    <recommendedName>
        <fullName evidence="1">RNA-directed RNA polymerase</fullName>
        <ecNumber evidence="1">2.7.7.48</ecNumber>
    </recommendedName>
    <alternativeName>
        <fullName evidence="7">RNA replicase beta chain</fullName>
    </alternativeName>
</protein>
<dbReference type="EC" id="2.7.7.48" evidence="1"/>
<keyword evidence="2 11" id="KW-0696">RNA-directed RNA polymerase</keyword>
<dbReference type="InterPro" id="IPR007096">
    <property type="entry name" value="RNA-dir_Rpol_cat_phage"/>
</dbReference>
<evidence type="ECO:0000256" key="6">
    <source>
        <dbReference type="ARBA" id="ARBA00022953"/>
    </source>
</evidence>